<gene>
    <name evidence="5" type="ORF">MEDL_23742</name>
</gene>
<dbReference type="OrthoDB" id="427960at2759"/>
<dbReference type="GO" id="GO:0008270">
    <property type="term" value="F:zinc ion binding"/>
    <property type="evidence" value="ECO:0007669"/>
    <property type="project" value="UniProtKB-KW"/>
</dbReference>
<dbReference type="InterPro" id="IPR036875">
    <property type="entry name" value="Znf_CCHC_sf"/>
</dbReference>
<evidence type="ECO:0000256" key="1">
    <source>
        <dbReference type="PROSITE-ProRule" id="PRU00047"/>
    </source>
</evidence>
<feature type="coiled-coil region" evidence="2">
    <location>
        <begin position="156"/>
        <end position="186"/>
    </location>
</feature>
<accession>A0A8S3RJS3</accession>
<feature type="coiled-coil region" evidence="2">
    <location>
        <begin position="229"/>
        <end position="256"/>
    </location>
</feature>
<keyword evidence="1" id="KW-0479">Metal-binding</keyword>
<reference evidence="5" key="1">
    <citation type="submission" date="2021-03" db="EMBL/GenBank/DDBJ databases">
        <authorList>
            <person name="Bekaert M."/>
        </authorList>
    </citation>
    <scope>NUCLEOTIDE SEQUENCE</scope>
</reference>
<comment type="caution">
    <text evidence="5">The sequence shown here is derived from an EMBL/GenBank/DDBJ whole genome shotgun (WGS) entry which is preliminary data.</text>
</comment>
<evidence type="ECO:0000313" key="6">
    <source>
        <dbReference type="Proteomes" id="UP000683360"/>
    </source>
</evidence>
<keyword evidence="3" id="KW-1133">Transmembrane helix</keyword>
<dbReference type="Gene3D" id="4.10.60.10">
    <property type="entry name" value="Zinc finger, CCHC-type"/>
    <property type="match status" value="1"/>
</dbReference>
<keyword evidence="1" id="KW-0863">Zinc-finger</keyword>
<sequence length="315" mass="36987">MTNMMRCYKFIHPDMPGKKEESLSKCVENVENNIPTRACAARNSKCFKCQKPGHFARQCFTRVGRVKIHKNELKTVSISTQTENCNNKKSIKKKERDSKRLQDYFDRKRTLQELPFNKTGNTVFISTINSDCFLRDQIETLKTQLGDESFNHTSTLMELQEEQENVRKLRKTIKNRDAKIIELENTVQRYEKGHDKITDYITEIKVEKENWKLQCSDVSEMYNAVRKSELDLKATCKNYEHELEQLKTTLEQIQEIIIKTGVTINTVEDDISYENSNPVDVILDERGKYDRTKSMLIIWTIIFLTLITISFNCHF</sequence>
<dbReference type="InterPro" id="IPR001878">
    <property type="entry name" value="Znf_CCHC"/>
</dbReference>
<evidence type="ECO:0000256" key="2">
    <source>
        <dbReference type="SAM" id="Coils"/>
    </source>
</evidence>
<feature type="transmembrane region" description="Helical" evidence="3">
    <location>
        <begin position="296"/>
        <end position="312"/>
    </location>
</feature>
<keyword evidence="6" id="KW-1185">Reference proteome</keyword>
<dbReference type="Proteomes" id="UP000683360">
    <property type="component" value="Unassembled WGS sequence"/>
</dbReference>
<proteinExistence type="predicted"/>
<keyword evidence="1" id="KW-0862">Zinc</keyword>
<dbReference type="SMART" id="SM00343">
    <property type="entry name" value="ZnF_C2HC"/>
    <property type="match status" value="1"/>
</dbReference>
<dbReference type="SUPFAM" id="SSF57756">
    <property type="entry name" value="Retrovirus zinc finger-like domains"/>
    <property type="match status" value="1"/>
</dbReference>
<feature type="domain" description="CCHC-type" evidence="4">
    <location>
        <begin position="45"/>
        <end position="59"/>
    </location>
</feature>
<dbReference type="Pfam" id="PF00098">
    <property type="entry name" value="zf-CCHC"/>
    <property type="match status" value="1"/>
</dbReference>
<evidence type="ECO:0000259" key="4">
    <source>
        <dbReference type="PROSITE" id="PS50158"/>
    </source>
</evidence>
<keyword evidence="3" id="KW-0812">Transmembrane</keyword>
<dbReference type="PROSITE" id="PS50158">
    <property type="entry name" value="ZF_CCHC"/>
    <property type="match status" value="1"/>
</dbReference>
<protein>
    <recommendedName>
        <fullName evidence="4">CCHC-type domain-containing protein</fullName>
    </recommendedName>
</protein>
<organism evidence="5 6">
    <name type="scientific">Mytilus edulis</name>
    <name type="common">Blue mussel</name>
    <dbReference type="NCBI Taxonomy" id="6550"/>
    <lineage>
        <taxon>Eukaryota</taxon>
        <taxon>Metazoa</taxon>
        <taxon>Spiralia</taxon>
        <taxon>Lophotrochozoa</taxon>
        <taxon>Mollusca</taxon>
        <taxon>Bivalvia</taxon>
        <taxon>Autobranchia</taxon>
        <taxon>Pteriomorphia</taxon>
        <taxon>Mytilida</taxon>
        <taxon>Mytiloidea</taxon>
        <taxon>Mytilidae</taxon>
        <taxon>Mytilinae</taxon>
        <taxon>Mytilus</taxon>
    </lineage>
</organism>
<keyword evidence="3" id="KW-0472">Membrane</keyword>
<keyword evidence="2" id="KW-0175">Coiled coil</keyword>
<dbReference type="GO" id="GO:0003676">
    <property type="term" value="F:nucleic acid binding"/>
    <property type="evidence" value="ECO:0007669"/>
    <property type="project" value="InterPro"/>
</dbReference>
<evidence type="ECO:0000256" key="3">
    <source>
        <dbReference type="SAM" id="Phobius"/>
    </source>
</evidence>
<dbReference type="EMBL" id="CAJPWZ010001206">
    <property type="protein sequence ID" value="CAG2209624.1"/>
    <property type="molecule type" value="Genomic_DNA"/>
</dbReference>
<evidence type="ECO:0000313" key="5">
    <source>
        <dbReference type="EMBL" id="CAG2209624.1"/>
    </source>
</evidence>
<name>A0A8S3RJS3_MYTED</name>
<dbReference type="AlphaFoldDB" id="A0A8S3RJS3"/>